<dbReference type="STRING" id="656024.FsymDg_2638"/>
<sequence length="90" mass="9137">MTVVEPPTVLTGHIGWVRSVAWATGGDGRLLLATGSYDGTVRVWTVGVPAPRPRVPARIDPAGAPLRTAAAGLVLLGAAGRGLPCPCSRA</sequence>
<protein>
    <submittedName>
        <fullName evidence="2">WD40 repeat-containing protein</fullName>
    </submittedName>
</protein>
<name>F8B3Y2_9ACTN</name>
<dbReference type="HOGENOM" id="CLU_2436492_0_0_11"/>
<dbReference type="AlphaFoldDB" id="F8B3Y2"/>
<accession>F8B3Y2</accession>
<proteinExistence type="predicted"/>
<organism evidence="2 3">
    <name type="scientific">Candidatus Protofrankia datiscae</name>
    <dbReference type="NCBI Taxonomy" id="2716812"/>
    <lineage>
        <taxon>Bacteria</taxon>
        <taxon>Bacillati</taxon>
        <taxon>Actinomycetota</taxon>
        <taxon>Actinomycetes</taxon>
        <taxon>Frankiales</taxon>
        <taxon>Frankiaceae</taxon>
        <taxon>Protofrankia</taxon>
    </lineage>
</organism>
<reference evidence="2 3" key="1">
    <citation type="submission" date="2011-05" db="EMBL/GenBank/DDBJ databases">
        <title>Complete sequence of chromosome of Frankia symbiont of Datisca glomerata.</title>
        <authorList>
            <consortium name="US DOE Joint Genome Institute"/>
            <person name="Lucas S."/>
            <person name="Han J."/>
            <person name="Lapidus A."/>
            <person name="Cheng J.-F."/>
            <person name="Goodwin L."/>
            <person name="Pitluck S."/>
            <person name="Peters L."/>
            <person name="Mikhailova N."/>
            <person name="Chertkov O."/>
            <person name="Teshima H."/>
            <person name="Han C."/>
            <person name="Tapia R."/>
            <person name="Land M."/>
            <person name="Hauser L."/>
            <person name="Kyrpides N."/>
            <person name="Ivanova N."/>
            <person name="Pagani I."/>
            <person name="Berry A."/>
            <person name="Pawlowski K."/>
            <person name="Persson T."/>
            <person name="Vanden Heuvel B."/>
            <person name="Benson D."/>
            <person name="Woyke T."/>
        </authorList>
    </citation>
    <scope>NUCLEOTIDE SEQUENCE [LARGE SCALE GENOMIC DNA]</scope>
    <source>
        <strain evidence="3">4085684</strain>
    </source>
</reference>
<keyword evidence="1" id="KW-0853">WD repeat</keyword>
<dbReference type="RefSeq" id="WP_013873912.1">
    <property type="nucleotide sequence ID" value="NC_015656.1"/>
</dbReference>
<dbReference type="KEGG" id="fsy:FsymDg_2638"/>
<dbReference type="Proteomes" id="UP000001549">
    <property type="component" value="Chromosome"/>
</dbReference>
<dbReference type="Gene3D" id="2.130.10.10">
    <property type="entry name" value="YVTN repeat-like/Quinoprotein amine dehydrogenase"/>
    <property type="match status" value="1"/>
</dbReference>
<keyword evidence="3" id="KW-1185">Reference proteome</keyword>
<gene>
    <name evidence="2" type="ordered locus">FsymDg_2638</name>
</gene>
<dbReference type="PROSITE" id="PS50082">
    <property type="entry name" value="WD_REPEATS_2"/>
    <property type="match status" value="1"/>
</dbReference>
<evidence type="ECO:0000313" key="3">
    <source>
        <dbReference type="Proteomes" id="UP000001549"/>
    </source>
</evidence>
<dbReference type="InterPro" id="IPR001680">
    <property type="entry name" value="WD40_rpt"/>
</dbReference>
<dbReference type="EMBL" id="CP002801">
    <property type="protein sequence ID" value="AEH09994.1"/>
    <property type="molecule type" value="Genomic_DNA"/>
</dbReference>
<dbReference type="InterPro" id="IPR036322">
    <property type="entry name" value="WD40_repeat_dom_sf"/>
</dbReference>
<evidence type="ECO:0000256" key="1">
    <source>
        <dbReference type="PROSITE-ProRule" id="PRU00221"/>
    </source>
</evidence>
<feature type="repeat" description="WD" evidence="1">
    <location>
        <begin position="10"/>
        <end position="46"/>
    </location>
</feature>
<dbReference type="SUPFAM" id="SSF50978">
    <property type="entry name" value="WD40 repeat-like"/>
    <property type="match status" value="1"/>
</dbReference>
<dbReference type="Pfam" id="PF00400">
    <property type="entry name" value="WD40"/>
    <property type="match status" value="1"/>
</dbReference>
<dbReference type="InterPro" id="IPR015943">
    <property type="entry name" value="WD40/YVTN_repeat-like_dom_sf"/>
</dbReference>
<dbReference type="PROSITE" id="PS50294">
    <property type="entry name" value="WD_REPEATS_REGION"/>
    <property type="match status" value="1"/>
</dbReference>
<evidence type="ECO:0000313" key="2">
    <source>
        <dbReference type="EMBL" id="AEH09994.1"/>
    </source>
</evidence>
<dbReference type="SMART" id="SM00320">
    <property type="entry name" value="WD40"/>
    <property type="match status" value="1"/>
</dbReference>